<dbReference type="Proteomes" id="UP001317629">
    <property type="component" value="Chromosome"/>
</dbReference>
<gene>
    <name evidence="2" type="ORF">SS37A_29940</name>
</gene>
<feature type="transmembrane region" description="Helical" evidence="1">
    <location>
        <begin position="24"/>
        <end position="44"/>
    </location>
</feature>
<keyword evidence="1" id="KW-1133">Transmembrane helix</keyword>
<keyword evidence="3" id="KW-1185">Reference proteome</keyword>
<keyword evidence="1" id="KW-0812">Transmembrane</keyword>
<sequence length="62" mass="6374">MRGGAAPDIAAQDISGEGLMRKSLIFGLLFLMVAASFASAGALFKPPSEAAADFCFGYAICE</sequence>
<reference evidence="2 3" key="1">
    <citation type="journal article" date="2023" name="Int. J. Syst. Evol. Microbiol.">
        <title>Methylocystis iwaonis sp. nov., a type II methane-oxidizing bacterium from surface soil of a rice paddy field in Japan, and emended description of the genus Methylocystis (ex Whittenbury et al. 1970) Bowman et al. 1993.</title>
        <authorList>
            <person name="Kaise H."/>
            <person name="Sawadogo J.B."/>
            <person name="Alam M.S."/>
            <person name="Ueno C."/>
            <person name="Dianou D."/>
            <person name="Shinjo R."/>
            <person name="Asakawa S."/>
        </authorList>
    </citation>
    <scope>NUCLEOTIDE SEQUENCE [LARGE SCALE GENOMIC DNA]</scope>
    <source>
        <strain evidence="2 3">SS37A-Re</strain>
    </source>
</reference>
<evidence type="ECO:0000313" key="2">
    <source>
        <dbReference type="EMBL" id="BDV35465.1"/>
    </source>
</evidence>
<evidence type="ECO:0000313" key="3">
    <source>
        <dbReference type="Proteomes" id="UP001317629"/>
    </source>
</evidence>
<name>A0ABN6VLI7_9HYPH</name>
<evidence type="ECO:0000256" key="1">
    <source>
        <dbReference type="SAM" id="Phobius"/>
    </source>
</evidence>
<protein>
    <submittedName>
        <fullName evidence="2">Uncharacterized protein</fullName>
    </submittedName>
</protein>
<proteinExistence type="predicted"/>
<dbReference type="EMBL" id="AP027142">
    <property type="protein sequence ID" value="BDV35465.1"/>
    <property type="molecule type" value="Genomic_DNA"/>
</dbReference>
<accession>A0ABN6VLI7</accession>
<organism evidence="2 3">
    <name type="scientific">Methylocystis iwaonis</name>
    <dbReference type="NCBI Taxonomy" id="2885079"/>
    <lineage>
        <taxon>Bacteria</taxon>
        <taxon>Pseudomonadati</taxon>
        <taxon>Pseudomonadota</taxon>
        <taxon>Alphaproteobacteria</taxon>
        <taxon>Hyphomicrobiales</taxon>
        <taxon>Methylocystaceae</taxon>
        <taxon>Methylocystis</taxon>
    </lineage>
</organism>
<keyword evidence="1" id="KW-0472">Membrane</keyword>